<dbReference type="GO" id="GO:0003676">
    <property type="term" value="F:nucleic acid binding"/>
    <property type="evidence" value="ECO:0007669"/>
    <property type="project" value="InterPro"/>
</dbReference>
<feature type="domain" description="CCHC-type" evidence="2">
    <location>
        <begin position="31"/>
        <end position="47"/>
    </location>
</feature>
<dbReference type="Proteomes" id="UP000792457">
    <property type="component" value="Unassembled WGS sequence"/>
</dbReference>
<reference evidence="3" key="1">
    <citation type="submission" date="2013-04" db="EMBL/GenBank/DDBJ databases">
        <authorList>
            <person name="Qu J."/>
            <person name="Murali S.C."/>
            <person name="Bandaranaike D."/>
            <person name="Bellair M."/>
            <person name="Blankenburg K."/>
            <person name="Chao H."/>
            <person name="Dinh H."/>
            <person name="Doddapaneni H."/>
            <person name="Downs B."/>
            <person name="Dugan-Rocha S."/>
            <person name="Elkadiri S."/>
            <person name="Gnanaolivu R.D."/>
            <person name="Hernandez B."/>
            <person name="Javaid M."/>
            <person name="Jayaseelan J.C."/>
            <person name="Lee S."/>
            <person name="Li M."/>
            <person name="Ming W."/>
            <person name="Munidasa M."/>
            <person name="Muniz J."/>
            <person name="Nguyen L."/>
            <person name="Ongeri F."/>
            <person name="Osuji N."/>
            <person name="Pu L.-L."/>
            <person name="Puazo M."/>
            <person name="Qu C."/>
            <person name="Quiroz J."/>
            <person name="Raj R."/>
            <person name="Weissenberger G."/>
            <person name="Xin Y."/>
            <person name="Zou X."/>
            <person name="Han Y."/>
            <person name="Richards S."/>
            <person name="Worley K."/>
            <person name="Muzny D."/>
            <person name="Gibbs R."/>
        </authorList>
    </citation>
    <scope>NUCLEOTIDE SEQUENCE</scope>
    <source>
        <strain evidence="3">Sampled in the wild</strain>
    </source>
</reference>
<dbReference type="InterPro" id="IPR054722">
    <property type="entry name" value="PolX-like_BBD"/>
</dbReference>
<dbReference type="PANTHER" id="PTHR47592">
    <property type="entry name" value="PBF68 PROTEIN"/>
    <property type="match status" value="1"/>
</dbReference>
<reference evidence="3" key="2">
    <citation type="submission" date="2017-10" db="EMBL/GenBank/DDBJ databases">
        <title>Ladona fulva Genome sequencing and assembly.</title>
        <authorList>
            <person name="Murali S."/>
            <person name="Richards S."/>
            <person name="Bandaranaike D."/>
            <person name="Bellair M."/>
            <person name="Blankenburg K."/>
            <person name="Chao H."/>
            <person name="Dinh H."/>
            <person name="Doddapaneni H."/>
            <person name="Dugan-Rocha S."/>
            <person name="Elkadiri S."/>
            <person name="Gnanaolivu R."/>
            <person name="Hernandez B."/>
            <person name="Skinner E."/>
            <person name="Javaid M."/>
            <person name="Lee S."/>
            <person name="Li M."/>
            <person name="Ming W."/>
            <person name="Munidasa M."/>
            <person name="Muniz J."/>
            <person name="Nguyen L."/>
            <person name="Hughes D."/>
            <person name="Osuji N."/>
            <person name="Pu L.-L."/>
            <person name="Puazo M."/>
            <person name="Qu C."/>
            <person name="Quiroz J."/>
            <person name="Raj R."/>
            <person name="Weissenberger G."/>
            <person name="Xin Y."/>
            <person name="Zou X."/>
            <person name="Han Y."/>
            <person name="Worley K."/>
            <person name="Muzny D."/>
            <person name="Gibbs R."/>
        </authorList>
    </citation>
    <scope>NUCLEOTIDE SEQUENCE</scope>
    <source>
        <strain evidence="3">Sampled in the wild</strain>
    </source>
</reference>
<dbReference type="GO" id="GO:0008270">
    <property type="term" value="F:zinc ion binding"/>
    <property type="evidence" value="ECO:0007669"/>
    <property type="project" value="UniProtKB-KW"/>
</dbReference>
<dbReference type="EMBL" id="KZ309204">
    <property type="protein sequence ID" value="KAG8237677.1"/>
    <property type="molecule type" value="Genomic_DNA"/>
</dbReference>
<keyword evidence="1" id="KW-0863">Zinc-finger</keyword>
<dbReference type="InterPro" id="IPR001878">
    <property type="entry name" value="Znf_CCHC"/>
</dbReference>
<gene>
    <name evidence="3" type="ORF">J437_LFUL015555</name>
</gene>
<accession>A0A8K0KM83</accession>
<protein>
    <recommendedName>
        <fullName evidence="2">CCHC-type domain-containing protein</fullName>
    </recommendedName>
</protein>
<evidence type="ECO:0000259" key="2">
    <source>
        <dbReference type="PROSITE" id="PS50158"/>
    </source>
</evidence>
<dbReference type="PANTHER" id="PTHR47592:SF27">
    <property type="entry name" value="OS08G0421700 PROTEIN"/>
    <property type="match status" value="1"/>
</dbReference>
<keyword evidence="1" id="KW-0862">Zinc</keyword>
<comment type="caution">
    <text evidence="3">The sequence shown here is derived from an EMBL/GenBank/DDBJ whole genome shotgun (WGS) entry which is preliminary data.</text>
</comment>
<evidence type="ECO:0000313" key="3">
    <source>
        <dbReference type="EMBL" id="KAG8237677.1"/>
    </source>
</evidence>
<keyword evidence="1" id="KW-0479">Metal-binding</keyword>
<evidence type="ECO:0000256" key="1">
    <source>
        <dbReference type="PROSITE-ProRule" id="PRU00047"/>
    </source>
</evidence>
<keyword evidence="4" id="KW-1185">Reference proteome</keyword>
<dbReference type="AlphaFoldDB" id="A0A8K0KM83"/>
<name>A0A8K0KM83_LADFU</name>
<organism evidence="3 4">
    <name type="scientific">Ladona fulva</name>
    <name type="common">Scarce chaser dragonfly</name>
    <name type="synonym">Libellula fulva</name>
    <dbReference type="NCBI Taxonomy" id="123851"/>
    <lineage>
        <taxon>Eukaryota</taxon>
        <taxon>Metazoa</taxon>
        <taxon>Ecdysozoa</taxon>
        <taxon>Arthropoda</taxon>
        <taxon>Hexapoda</taxon>
        <taxon>Insecta</taxon>
        <taxon>Pterygota</taxon>
        <taxon>Palaeoptera</taxon>
        <taxon>Odonata</taxon>
        <taxon>Epiprocta</taxon>
        <taxon>Anisoptera</taxon>
        <taxon>Libelluloidea</taxon>
        <taxon>Libellulidae</taxon>
        <taxon>Ladona</taxon>
    </lineage>
</organism>
<evidence type="ECO:0000313" key="4">
    <source>
        <dbReference type="Proteomes" id="UP000792457"/>
    </source>
</evidence>
<sequence length="263" mass="29877">MAASHRRFKASRLKSEESYLKGPVQEIFKFRCFRCYKAGHKAVDCKNGKVSHHQSNAKLVEDNADDNYAAFDVKPSIAEEADHVCDDGRGRNTWILDSGCISHLFGEKDNFQWMDSSSQGNLSLANLSSMSVKGKGTVRIVAVNENDRRLVEFKDTLYVPDLRNNLVSVSKITDKGYSITFKEDFAVVSNPNGEVTMTAVRRGGFYHVREGFNANANVVMSKRQSEIRKWHERLGHLNYKDKRGKTFYHLSLLELGEEEEDLD</sequence>
<dbReference type="Pfam" id="PF22936">
    <property type="entry name" value="Pol_BBD"/>
    <property type="match status" value="1"/>
</dbReference>
<dbReference type="OrthoDB" id="1645289at2759"/>
<dbReference type="PROSITE" id="PS50158">
    <property type="entry name" value="ZF_CCHC"/>
    <property type="match status" value="1"/>
</dbReference>
<proteinExistence type="predicted"/>